<feature type="region of interest" description="Disordered" evidence="1">
    <location>
        <begin position="687"/>
        <end position="740"/>
    </location>
</feature>
<sequence length="834" mass="97316">MPLSRAEIQKNYRERKKRNERETYLAKERARQKRNYVPVGTLTERKRSKRRDEVKERVRKCRQKKKVENAAIDIPNPVESTNDTSGYETMQSDHSTRLIVRLPNRRNGPRKRLSKALRKSRDKLKSLKKENEGLKKKVKCVQRKMQRWKTKMNRPACPNTPRSNTKRLFLKSKGSGGERVRKQLLLTNVITAEVSKFKHVTTSNAKKRQLYGSFAGKLLKKYRCISHFSKSSKINRNLISNIIRKGINTAKIRKRTAYNFRREVTAFYIRDDNSRMQPGKKDSIKTKEGECQTRILTDYIENLYMKFTAENPNINISLSTFRRMRPNYVLTTTFISRNTCLCTKHQNFAFKLKMFKMLGVSPTTSPDDFVKQEVTISKETLPEKISFSIWKRVECQGGKMKMKILKEEMEREKFWPIWESELLEFKDHVSRVSRQFEMSKVLKQNLPNNEVFIHMDFAQNYSCKTAEEIQSAYWNSSQVTLHPIVIYFRGSDGSLEHRSYVAVSNTLVHASSTVIAILDKLYSMELMELQNVQHIHYWTDSPTSQYRNRYIFDFILRHTERYGMPATWNYFESGHGKGPCDGVGGTVKRLADQAVNAQKANIQDAEDFYVWAQNSNLRSIKFFFVQKDACDREAEDLKKCTLLPVKGTMSLHACKKIDDDLHISKTSCYCDICLNGGNCTNWTKANISRRSRPEASQKSSTEDQIPQEEHLQNVTSGETEAQRETSVDPQNVSREESPIGSEFHNDEYVAAIYSGEWYIGKVLQNDREENELEISFMEKTKDNYKWPTSPDIIWVPYENILCKVSDPEPSGKTKRMFKFSKQDVRLVESKFRHN</sequence>
<dbReference type="GeneID" id="106167464"/>
<evidence type="ECO:0000313" key="2">
    <source>
        <dbReference type="Proteomes" id="UP000085678"/>
    </source>
</evidence>
<dbReference type="RefSeq" id="XP_013401704.1">
    <property type="nucleotide sequence ID" value="XM_013546250.2"/>
</dbReference>
<proteinExistence type="predicted"/>
<dbReference type="KEGG" id="lak:106167464"/>
<dbReference type="PANTHER" id="PTHR46601:SF1">
    <property type="entry name" value="ADF-H DOMAIN-CONTAINING PROTEIN"/>
    <property type="match status" value="1"/>
</dbReference>
<evidence type="ECO:0000256" key="1">
    <source>
        <dbReference type="SAM" id="MobiDB-lite"/>
    </source>
</evidence>
<dbReference type="AlphaFoldDB" id="A0A1S3IU22"/>
<feature type="compositionally biased region" description="Polar residues" evidence="1">
    <location>
        <begin position="687"/>
        <end position="704"/>
    </location>
</feature>
<protein>
    <submittedName>
        <fullName evidence="3 4">Uncharacterized protein LOC106167464</fullName>
    </submittedName>
</protein>
<reference evidence="3 4" key="1">
    <citation type="submission" date="2025-04" db="UniProtKB">
        <authorList>
            <consortium name="RefSeq"/>
        </authorList>
    </citation>
    <scope>IDENTIFICATION</scope>
    <source>
        <tissue evidence="3 4">Gonads</tissue>
    </source>
</reference>
<dbReference type="STRING" id="7574.A0A1S3IU22"/>
<dbReference type="PANTHER" id="PTHR46601">
    <property type="entry name" value="ULP_PROTEASE DOMAIN-CONTAINING PROTEIN"/>
    <property type="match status" value="1"/>
</dbReference>
<dbReference type="OrthoDB" id="10068393at2759"/>
<feature type="region of interest" description="Disordered" evidence="1">
    <location>
        <begin position="146"/>
        <end position="169"/>
    </location>
</feature>
<accession>A0A1S3IU22</accession>
<feature type="region of interest" description="Disordered" evidence="1">
    <location>
        <begin position="1"/>
        <end position="60"/>
    </location>
</feature>
<evidence type="ECO:0000313" key="3">
    <source>
        <dbReference type="RefSeq" id="XP_013401704.1"/>
    </source>
</evidence>
<dbReference type="OMA" id="NDMSARE"/>
<dbReference type="Proteomes" id="UP000085678">
    <property type="component" value="Unplaced"/>
</dbReference>
<evidence type="ECO:0000313" key="4">
    <source>
        <dbReference type="RefSeq" id="XP_013401705.1"/>
    </source>
</evidence>
<keyword evidence="2" id="KW-1185">Reference proteome</keyword>
<gene>
    <name evidence="3 4" type="primary">LOC106167464</name>
</gene>
<dbReference type="RefSeq" id="XP_013401705.1">
    <property type="nucleotide sequence ID" value="XM_013546251.2"/>
</dbReference>
<name>A0A1S3IU22_LINAN</name>
<organism evidence="2 4">
    <name type="scientific">Lingula anatina</name>
    <name type="common">Brachiopod</name>
    <name type="synonym">Lingula unguis</name>
    <dbReference type="NCBI Taxonomy" id="7574"/>
    <lineage>
        <taxon>Eukaryota</taxon>
        <taxon>Metazoa</taxon>
        <taxon>Spiralia</taxon>
        <taxon>Lophotrochozoa</taxon>
        <taxon>Brachiopoda</taxon>
        <taxon>Linguliformea</taxon>
        <taxon>Lingulata</taxon>
        <taxon>Lingulida</taxon>
        <taxon>Linguloidea</taxon>
        <taxon>Lingulidae</taxon>
        <taxon>Lingula</taxon>
    </lineage>
</organism>
<feature type="compositionally biased region" description="Basic and acidic residues" evidence="1">
    <location>
        <begin position="7"/>
        <end position="29"/>
    </location>
</feature>